<dbReference type="InterPro" id="IPR013154">
    <property type="entry name" value="ADH-like_N"/>
</dbReference>
<dbReference type="Pfam" id="PF00107">
    <property type="entry name" value="ADH_zinc_N"/>
    <property type="match status" value="1"/>
</dbReference>
<organism evidence="2 3">
    <name type="scientific">Favolaschia claudopus</name>
    <dbReference type="NCBI Taxonomy" id="2862362"/>
    <lineage>
        <taxon>Eukaryota</taxon>
        <taxon>Fungi</taxon>
        <taxon>Dikarya</taxon>
        <taxon>Basidiomycota</taxon>
        <taxon>Agaricomycotina</taxon>
        <taxon>Agaricomycetes</taxon>
        <taxon>Agaricomycetidae</taxon>
        <taxon>Agaricales</taxon>
        <taxon>Marasmiineae</taxon>
        <taxon>Mycenaceae</taxon>
        <taxon>Favolaschia</taxon>
    </lineage>
</organism>
<reference evidence="2 3" key="1">
    <citation type="journal article" date="2024" name="J Genomics">
        <title>Draft genome sequencing and assembly of Favolaschia claudopus CIRM-BRFM 2984 isolated from oak limbs.</title>
        <authorList>
            <person name="Navarro D."/>
            <person name="Drula E."/>
            <person name="Chaduli D."/>
            <person name="Cazenave R."/>
            <person name="Ahrendt S."/>
            <person name="Wang J."/>
            <person name="Lipzen A."/>
            <person name="Daum C."/>
            <person name="Barry K."/>
            <person name="Grigoriev I.V."/>
            <person name="Favel A."/>
            <person name="Rosso M.N."/>
            <person name="Martin F."/>
        </authorList>
    </citation>
    <scope>NUCLEOTIDE SEQUENCE [LARGE SCALE GENOMIC DNA]</scope>
    <source>
        <strain evidence="2 3">CIRM-BRFM 2984</strain>
    </source>
</reference>
<dbReference type="InterPro" id="IPR047122">
    <property type="entry name" value="Trans-enoyl_RdTase-like"/>
</dbReference>
<keyword evidence="3" id="KW-1185">Reference proteome</keyword>
<accession>A0AAV9ZUS3</accession>
<dbReference type="InterPro" id="IPR020843">
    <property type="entry name" value="ER"/>
</dbReference>
<feature type="domain" description="Enoyl reductase (ER)" evidence="1">
    <location>
        <begin position="11"/>
        <end position="344"/>
    </location>
</feature>
<dbReference type="InterPro" id="IPR011032">
    <property type="entry name" value="GroES-like_sf"/>
</dbReference>
<dbReference type="CDD" id="cd08249">
    <property type="entry name" value="enoyl_reductase_like"/>
    <property type="match status" value="1"/>
</dbReference>
<dbReference type="Gene3D" id="3.40.50.720">
    <property type="entry name" value="NAD(P)-binding Rossmann-like Domain"/>
    <property type="match status" value="1"/>
</dbReference>
<dbReference type="PANTHER" id="PTHR45348:SF2">
    <property type="entry name" value="ZINC-TYPE ALCOHOL DEHYDROGENASE-LIKE PROTEIN C2E1P3.01"/>
    <property type="match status" value="1"/>
</dbReference>
<dbReference type="GO" id="GO:0016651">
    <property type="term" value="F:oxidoreductase activity, acting on NAD(P)H"/>
    <property type="evidence" value="ECO:0007669"/>
    <property type="project" value="InterPro"/>
</dbReference>
<dbReference type="Proteomes" id="UP001362999">
    <property type="component" value="Unassembled WGS sequence"/>
</dbReference>
<dbReference type="AlphaFoldDB" id="A0AAV9ZUS3"/>
<gene>
    <name evidence="2" type="ORF">R3P38DRAFT_3083594</name>
</gene>
<dbReference type="EMBL" id="JAWWNJ010000108">
    <property type="protein sequence ID" value="KAK6992683.1"/>
    <property type="molecule type" value="Genomic_DNA"/>
</dbReference>
<dbReference type="PANTHER" id="PTHR45348">
    <property type="entry name" value="HYPOTHETICAL OXIDOREDUCTASE (EUROFUNG)"/>
    <property type="match status" value="1"/>
</dbReference>
<dbReference type="InterPro" id="IPR036291">
    <property type="entry name" value="NAD(P)-bd_dom_sf"/>
</dbReference>
<dbReference type="SUPFAM" id="SSF50129">
    <property type="entry name" value="GroES-like"/>
    <property type="match status" value="1"/>
</dbReference>
<dbReference type="SMART" id="SM00829">
    <property type="entry name" value="PKS_ER"/>
    <property type="match status" value="1"/>
</dbReference>
<protein>
    <submittedName>
        <fullName evidence="2">GroES-like protein</fullName>
    </submittedName>
</protein>
<dbReference type="Gene3D" id="3.90.180.10">
    <property type="entry name" value="Medium-chain alcohol dehydrogenases, catalytic domain"/>
    <property type="match status" value="1"/>
</dbReference>
<evidence type="ECO:0000313" key="2">
    <source>
        <dbReference type="EMBL" id="KAK6992683.1"/>
    </source>
</evidence>
<comment type="caution">
    <text evidence="2">The sequence shown here is derived from an EMBL/GenBank/DDBJ whole genome shotgun (WGS) entry which is preliminary data.</text>
</comment>
<proteinExistence type="predicted"/>
<evidence type="ECO:0000259" key="1">
    <source>
        <dbReference type="SMART" id="SM00829"/>
    </source>
</evidence>
<evidence type="ECO:0000313" key="3">
    <source>
        <dbReference type="Proteomes" id="UP001362999"/>
    </source>
</evidence>
<dbReference type="Pfam" id="PF08240">
    <property type="entry name" value="ADH_N"/>
    <property type="match status" value="1"/>
</dbReference>
<dbReference type="SUPFAM" id="SSF51735">
    <property type="entry name" value="NAD(P)-binding Rossmann-fold domains"/>
    <property type="match status" value="1"/>
</dbReference>
<sequence>MSESQQALIIPSPKAPYVVGPLPIPVPAQGEVRIKVMSVGLNPMNNMQHHMGLFMPEYPAVIGSDIAGVVDEVGEGVQGFKKGDEVFVQTMYGGFQQYTVVPAGTLIRKPKNISFDEAATFPITFTTACVGLFAPEPIGPGLNPTFSWDKPHKGESAFVIGGGTSVGQFAVQLFKFLGFTRIVVYASNSHFDYLKELGATEFIDRKDVPVENLVVKPPVKVVYDCAGSLDAAVDSVVDGGIVSTANPRAKPTRDYAARKITFNSHFGFYAGPELMKPLGDPAHYPSRPEHTEFGKILIRELPKLIEQGLVVGNRVEVLHNGVAGVPDALDRLAAGGVSGVKLVAHPQESVA</sequence>
<dbReference type="InterPro" id="IPR013149">
    <property type="entry name" value="ADH-like_C"/>
</dbReference>
<name>A0AAV9ZUS3_9AGAR</name>